<organism evidence="1 2">
    <name type="scientific">Sediminicola luteus</name>
    <dbReference type="NCBI Taxonomy" id="319238"/>
    <lineage>
        <taxon>Bacteria</taxon>
        <taxon>Pseudomonadati</taxon>
        <taxon>Bacteroidota</taxon>
        <taxon>Flavobacteriia</taxon>
        <taxon>Flavobacteriales</taxon>
        <taxon>Flavobacteriaceae</taxon>
        <taxon>Sediminicola</taxon>
    </lineage>
</organism>
<proteinExistence type="predicted"/>
<protein>
    <recommendedName>
        <fullName evidence="3">Lipocalin-like domain-containing protein</fullName>
    </recommendedName>
</protein>
<keyword evidence="2" id="KW-1185">Reference proteome</keyword>
<accession>A0ABV2TZ19</accession>
<gene>
    <name evidence="1" type="ORF">ABXZ32_14005</name>
</gene>
<evidence type="ECO:0000313" key="1">
    <source>
        <dbReference type="EMBL" id="MET7030518.1"/>
    </source>
</evidence>
<evidence type="ECO:0008006" key="3">
    <source>
        <dbReference type="Google" id="ProtNLM"/>
    </source>
</evidence>
<dbReference type="Proteomes" id="UP001549773">
    <property type="component" value="Unassembled WGS sequence"/>
</dbReference>
<comment type="caution">
    <text evidence="1">The sequence shown here is derived from an EMBL/GenBank/DDBJ whole genome shotgun (WGS) entry which is preliminary data.</text>
</comment>
<sequence length="145" mass="16086">MKVSTFFFGLLLFLSSCNKDSDKSIYQDYQGLWVLVKMSGNTPDSETTGQEMGWQESYKFNSDGTFSKSREQNGTVTESAGTYSAVKSEEGKRLELTFASTSDIIGSCLGDQKEVLLLQSSTVMTSTWNQCDGPGLEYEKTMKID</sequence>
<dbReference type="RefSeq" id="WP_354619315.1">
    <property type="nucleotide sequence ID" value="NZ_JBEWYP010000009.1"/>
</dbReference>
<dbReference type="PROSITE" id="PS51257">
    <property type="entry name" value="PROKAR_LIPOPROTEIN"/>
    <property type="match status" value="1"/>
</dbReference>
<reference evidence="1 2" key="1">
    <citation type="submission" date="2024-07" db="EMBL/GenBank/DDBJ databases">
        <title>The genome sequence of type strain Sediminicola luteus GDMCC 1.2596T.</title>
        <authorList>
            <person name="Liu Y."/>
        </authorList>
    </citation>
    <scope>NUCLEOTIDE SEQUENCE [LARGE SCALE GENOMIC DNA]</scope>
    <source>
        <strain evidence="1 2">GDMCC 1.2596</strain>
    </source>
</reference>
<name>A0ABV2TZ19_9FLAO</name>
<evidence type="ECO:0000313" key="2">
    <source>
        <dbReference type="Proteomes" id="UP001549773"/>
    </source>
</evidence>
<dbReference type="EMBL" id="JBEWYP010000009">
    <property type="protein sequence ID" value="MET7030518.1"/>
    <property type="molecule type" value="Genomic_DNA"/>
</dbReference>